<dbReference type="InterPro" id="IPR001232">
    <property type="entry name" value="SKP1-like"/>
</dbReference>
<evidence type="ECO:0000256" key="2">
    <source>
        <dbReference type="ARBA" id="ARBA00009993"/>
    </source>
</evidence>
<name>A0AAF1AGB4_DAUCS</name>
<feature type="compositionally biased region" description="Acidic residues" evidence="4">
    <location>
        <begin position="271"/>
        <end position="280"/>
    </location>
</feature>
<dbReference type="EMBL" id="CP093343">
    <property type="protein sequence ID" value="WOG81958.1"/>
    <property type="molecule type" value="Genomic_DNA"/>
</dbReference>
<dbReference type="InterPro" id="IPR011333">
    <property type="entry name" value="SKP1/BTB/POZ_sf"/>
</dbReference>
<evidence type="ECO:0000313" key="6">
    <source>
        <dbReference type="Proteomes" id="UP000077755"/>
    </source>
</evidence>
<evidence type="ECO:0000256" key="1">
    <source>
        <dbReference type="ARBA" id="ARBA00004906"/>
    </source>
</evidence>
<keyword evidence="3" id="KW-0833">Ubl conjugation pathway</keyword>
<keyword evidence="6" id="KW-1185">Reference proteome</keyword>
<dbReference type="PANTHER" id="PTHR11165">
    <property type="entry name" value="SKP1"/>
    <property type="match status" value="1"/>
</dbReference>
<dbReference type="Proteomes" id="UP000077755">
    <property type="component" value="Chromosome 1"/>
</dbReference>
<feature type="region of interest" description="Disordered" evidence="4">
    <location>
        <begin position="226"/>
        <end position="282"/>
    </location>
</feature>
<evidence type="ECO:0000256" key="4">
    <source>
        <dbReference type="SAM" id="MobiDB-lite"/>
    </source>
</evidence>
<dbReference type="SMART" id="SM00512">
    <property type="entry name" value="Skp1"/>
    <property type="match status" value="1"/>
</dbReference>
<dbReference type="Gene3D" id="3.30.710.10">
    <property type="entry name" value="Potassium Channel Kv1.1, Chain A"/>
    <property type="match status" value="1"/>
</dbReference>
<proteinExistence type="inferred from homology"/>
<reference evidence="5" key="1">
    <citation type="journal article" date="2016" name="Nat. Genet.">
        <title>A high-quality carrot genome assembly provides new insights into carotenoid accumulation and asterid genome evolution.</title>
        <authorList>
            <person name="Iorizzo M."/>
            <person name="Ellison S."/>
            <person name="Senalik D."/>
            <person name="Zeng P."/>
            <person name="Satapoomin P."/>
            <person name="Huang J."/>
            <person name="Bowman M."/>
            <person name="Iovene M."/>
            <person name="Sanseverino W."/>
            <person name="Cavagnaro P."/>
            <person name="Yildiz M."/>
            <person name="Macko-Podgorni A."/>
            <person name="Moranska E."/>
            <person name="Grzebelus E."/>
            <person name="Grzebelus D."/>
            <person name="Ashrafi H."/>
            <person name="Zheng Z."/>
            <person name="Cheng S."/>
            <person name="Spooner D."/>
            <person name="Van Deynze A."/>
            <person name="Simon P."/>
        </authorList>
    </citation>
    <scope>NUCLEOTIDE SEQUENCE</scope>
    <source>
        <tissue evidence="5">Leaf</tissue>
    </source>
</reference>
<gene>
    <name evidence="5" type="ORF">DCAR_0101117</name>
</gene>
<dbReference type="SUPFAM" id="SSF81382">
    <property type="entry name" value="Skp1 dimerisation domain-like"/>
    <property type="match status" value="1"/>
</dbReference>
<comment type="pathway">
    <text evidence="1">Protein modification; protein ubiquitination.</text>
</comment>
<evidence type="ECO:0000313" key="5">
    <source>
        <dbReference type="EMBL" id="WOG81958.1"/>
    </source>
</evidence>
<protein>
    <recommendedName>
        <fullName evidence="7">SKP1 component POZ domain-containing protein</fullName>
    </recommendedName>
</protein>
<accession>A0AAF1AGB4</accession>
<dbReference type="GO" id="GO:0006511">
    <property type="term" value="P:ubiquitin-dependent protein catabolic process"/>
    <property type="evidence" value="ECO:0007669"/>
    <property type="project" value="InterPro"/>
</dbReference>
<feature type="compositionally biased region" description="Basic residues" evidence="4">
    <location>
        <begin position="234"/>
        <end position="248"/>
    </location>
</feature>
<dbReference type="InterPro" id="IPR036296">
    <property type="entry name" value="SKP1-like_dim_sf"/>
</dbReference>
<evidence type="ECO:0008006" key="7">
    <source>
        <dbReference type="Google" id="ProtNLM"/>
    </source>
</evidence>
<evidence type="ECO:0000256" key="3">
    <source>
        <dbReference type="ARBA" id="ARBA00022786"/>
    </source>
</evidence>
<dbReference type="GO" id="GO:0009867">
    <property type="term" value="P:jasmonic acid mediated signaling pathway"/>
    <property type="evidence" value="ECO:0007669"/>
    <property type="project" value="UniProtKB-ARBA"/>
</dbReference>
<organism evidence="5 6">
    <name type="scientific">Daucus carota subsp. sativus</name>
    <name type="common">Carrot</name>
    <dbReference type="NCBI Taxonomy" id="79200"/>
    <lineage>
        <taxon>Eukaryota</taxon>
        <taxon>Viridiplantae</taxon>
        <taxon>Streptophyta</taxon>
        <taxon>Embryophyta</taxon>
        <taxon>Tracheophyta</taxon>
        <taxon>Spermatophyta</taxon>
        <taxon>Magnoliopsida</taxon>
        <taxon>eudicotyledons</taxon>
        <taxon>Gunneridae</taxon>
        <taxon>Pentapetalae</taxon>
        <taxon>asterids</taxon>
        <taxon>campanulids</taxon>
        <taxon>Apiales</taxon>
        <taxon>Apiaceae</taxon>
        <taxon>Apioideae</taxon>
        <taxon>Scandiceae</taxon>
        <taxon>Daucinae</taxon>
        <taxon>Daucus</taxon>
        <taxon>Daucus sect. Daucus</taxon>
    </lineage>
</organism>
<dbReference type="AlphaFoldDB" id="A0AAF1AGB4"/>
<sequence length="292" mass="32862">MANEIEINNSMSKVPKELDKQELLQEKDKCVWIQTVDGGTVQVEQQILQLSPELWLQIKSGVGLMKSKPLLAPPKVQVAALTSVVEYCRFHRVPDRSDKERKLFADKFLKKDLDSLCLLTHAARYLGLECLCDKLCEAIARHISNSSSQEKHDIYRYATKHAKPETLEDMKNFIGPLQRRLIQKLSVKKEKELAEQENAMKVKAEVEASKCEDKCSVDDLVSFINGGDGDSKKGRTKKKKNHRRKKGPKAVPSVCPTAEPSSSTRDGSLPVEDEFDDGDCDPALKEEIDRLA</sequence>
<reference evidence="5" key="2">
    <citation type="submission" date="2022-03" db="EMBL/GenBank/DDBJ databases">
        <title>Draft title - Genomic analysis of global carrot germplasm unveils the trajectory of domestication and the origin of high carotenoid orange carrot.</title>
        <authorList>
            <person name="Iorizzo M."/>
            <person name="Ellison S."/>
            <person name="Senalik D."/>
            <person name="Macko-Podgorni A."/>
            <person name="Grzebelus D."/>
            <person name="Bostan H."/>
            <person name="Rolling W."/>
            <person name="Curaba J."/>
            <person name="Simon P."/>
        </authorList>
    </citation>
    <scope>NUCLEOTIDE SEQUENCE</scope>
    <source>
        <tissue evidence="5">Leaf</tissue>
    </source>
</reference>
<comment type="similarity">
    <text evidence="2">Belongs to the SKP1 family.</text>
</comment>
<dbReference type="InterPro" id="IPR016897">
    <property type="entry name" value="SKP1"/>
</dbReference>